<gene>
    <name evidence="1" type="ORF">L6164_026933</name>
</gene>
<dbReference type="Proteomes" id="UP000828941">
    <property type="component" value="Chromosome 11"/>
</dbReference>
<evidence type="ECO:0000313" key="1">
    <source>
        <dbReference type="EMBL" id="KAI4313990.1"/>
    </source>
</evidence>
<organism evidence="1 2">
    <name type="scientific">Bauhinia variegata</name>
    <name type="common">Purple orchid tree</name>
    <name type="synonym">Phanera variegata</name>
    <dbReference type="NCBI Taxonomy" id="167791"/>
    <lineage>
        <taxon>Eukaryota</taxon>
        <taxon>Viridiplantae</taxon>
        <taxon>Streptophyta</taxon>
        <taxon>Embryophyta</taxon>
        <taxon>Tracheophyta</taxon>
        <taxon>Spermatophyta</taxon>
        <taxon>Magnoliopsida</taxon>
        <taxon>eudicotyledons</taxon>
        <taxon>Gunneridae</taxon>
        <taxon>Pentapetalae</taxon>
        <taxon>rosids</taxon>
        <taxon>fabids</taxon>
        <taxon>Fabales</taxon>
        <taxon>Fabaceae</taxon>
        <taxon>Cercidoideae</taxon>
        <taxon>Cercideae</taxon>
        <taxon>Bauhiniinae</taxon>
        <taxon>Bauhinia</taxon>
    </lineage>
</organism>
<proteinExistence type="predicted"/>
<keyword evidence="2" id="KW-1185">Reference proteome</keyword>
<comment type="caution">
    <text evidence="1">The sequence shown here is derived from an EMBL/GenBank/DDBJ whole genome shotgun (WGS) entry which is preliminary data.</text>
</comment>
<sequence>MKTSYMVKIYTMIFIKFLANVEPVSRLLFCLSAASKVDPQHLEYFNFSGRIIALPLMHKVQVGIAFDRAFFLQLAGNYVTLEDIQDTDPYLYSSCKQILEMDVDFIDSDALELTFIREEEELGHRDKYVDLLIQDCFVSSISEQVSHFGQGFADILSDSSAQQFFKTLELEYLDWMLHGNENIISIEDWKAHTEYKGYEETDPHISWFWEIVGRMSIERRTVLLFFGTSVKYLPSEGFHGLASHLYVSKIPESDDSLPSSSTCFYTICFPPYSSMTVMEDRLRIITQAYCFGTG</sequence>
<accession>A0ACB9LRF4</accession>
<evidence type="ECO:0000313" key="2">
    <source>
        <dbReference type="Proteomes" id="UP000828941"/>
    </source>
</evidence>
<name>A0ACB9LRF4_BAUVA</name>
<reference evidence="1 2" key="1">
    <citation type="journal article" date="2022" name="DNA Res.">
        <title>Chromosomal-level genome assembly of the orchid tree Bauhinia variegata (Leguminosae; Cercidoideae) supports the allotetraploid origin hypothesis of Bauhinia.</title>
        <authorList>
            <person name="Zhong Y."/>
            <person name="Chen Y."/>
            <person name="Zheng D."/>
            <person name="Pang J."/>
            <person name="Liu Y."/>
            <person name="Luo S."/>
            <person name="Meng S."/>
            <person name="Qian L."/>
            <person name="Wei D."/>
            <person name="Dai S."/>
            <person name="Zhou R."/>
        </authorList>
    </citation>
    <scope>NUCLEOTIDE SEQUENCE [LARGE SCALE GENOMIC DNA]</scope>
    <source>
        <strain evidence="1">BV-YZ2020</strain>
    </source>
</reference>
<dbReference type="EMBL" id="CM039436">
    <property type="protein sequence ID" value="KAI4313990.1"/>
    <property type="molecule type" value="Genomic_DNA"/>
</dbReference>
<protein>
    <submittedName>
        <fullName evidence="1">Uncharacterized protein</fullName>
    </submittedName>
</protein>